<dbReference type="PANTHER" id="PTHR39198:SF1">
    <property type="entry name" value="ALPHA-GALACTOSIDASE NEW3 DOMAIN-CONTAINING PROTEIN"/>
    <property type="match status" value="1"/>
</dbReference>
<dbReference type="InterPro" id="IPR018905">
    <property type="entry name" value="A-galactase_NEW3"/>
</dbReference>
<keyword evidence="4" id="KW-1185">Reference proteome</keyword>
<reference evidence="4" key="1">
    <citation type="journal article" date="2019" name="Int. J. Syst. Evol. Microbiol.">
        <title>The Global Catalogue of Microorganisms (GCM) 10K type strain sequencing project: providing services to taxonomists for standard genome sequencing and annotation.</title>
        <authorList>
            <consortium name="The Broad Institute Genomics Platform"/>
            <consortium name="The Broad Institute Genome Sequencing Center for Infectious Disease"/>
            <person name="Wu L."/>
            <person name="Ma J."/>
        </authorList>
    </citation>
    <scope>NUCLEOTIDE SEQUENCE [LARGE SCALE GENOMIC DNA]</scope>
    <source>
        <strain evidence="4">CCUG 53762</strain>
    </source>
</reference>
<sequence>MSSRGNKLRLIFLGIILMVFTKLNAQNVQLYTTYPKIAVSPGEVVDYNIELINNSNAVKTSDISISSLPKGWHYELKSGNYVIDRLSVLPKDRKPLNLKLFIPGIQNKGSYTFYVSAGEAKLPLTIKITEEGVSSSELTSSQTNMEGAANSTFTYNATLFNRSSDNQVYALSANIAPGWGIVFKSEGKQVSSVNIEPNQRKDIIVEINAPEGVKKGNYKIPVRATNGNNQSEIVFEVVVTGSYKLELTTPSGALSTTATSGSVKKVQLSVKNTGASDLSQINLSSEAPSNWEVIFEPTRITTLKAGESATVNMNIKPTSNAIAGDYVVTASVRSSETSGQAQFRITVETSILKGWFGITLIALAIGVVYYLIRKYGRR</sequence>
<dbReference type="InterPro" id="IPR013783">
    <property type="entry name" value="Ig-like_fold"/>
</dbReference>
<evidence type="ECO:0000313" key="4">
    <source>
        <dbReference type="Proteomes" id="UP001597118"/>
    </source>
</evidence>
<feature type="transmembrane region" description="Helical" evidence="1">
    <location>
        <begin position="354"/>
        <end position="372"/>
    </location>
</feature>
<dbReference type="PANTHER" id="PTHR39198">
    <property type="entry name" value="HYPOTHETICAL MEMBRANE PROTEIN, CONSERVED"/>
    <property type="match status" value="1"/>
</dbReference>
<keyword evidence="1" id="KW-0812">Transmembrane</keyword>
<keyword evidence="1" id="KW-0472">Membrane</keyword>
<comment type="caution">
    <text evidence="3">The sequence shown here is derived from an EMBL/GenBank/DDBJ whole genome shotgun (WGS) entry which is preliminary data.</text>
</comment>
<dbReference type="Gene3D" id="2.60.40.10">
    <property type="entry name" value="Immunoglobulins"/>
    <property type="match status" value="1"/>
</dbReference>
<evidence type="ECO:0000259" key="2">
    <source>
        <dbReference type="Pfam" id="PF10633"/>
    </source>
</evidence>
<organism evidence="3 4">
    <name type="scientific">Pseudopedobacter beijingensis</name>
    <dbReference type="NCBI Taxonomy" id="1207056"/>
    <lineage>
        <taxon>Bacteria</taxon>
        <taxon>Pseudomonadati</taxon>
        <taxon>Bacteroidota</taxon>
        <taxon>Sphingobacteriia</taxon>
        <taxon>Sphingobacteriales</taxon>
        <taxon>Sphingobacteriaceae</taxon>
        <taxon>Pseudopedobacter</taxon>
    </lineage>
</organism>
<evidence type="ECO:0000256" key="1">
    <source>
        <dbReference type="SAM" id="Phobius"/>
    </source>
</evidence>
<accession>A0ABW4I9M9</accession>
<dbReference type="Proteomes" id="UP001597118">
    <property type="component" value="Unassembled WGS sequence"/>
</dbReference>
<feature type="domain" description="Alpha-galactosidase NEW3" evidence="2">
    <location>
        <begin position="259"/>
        <end position="333"/>
    </location>
</feature>
<dbReference type="RefSeq" id="WP_379661307.1">
    <property type="nucleotide sequence ID" value="NZ_JBHUDG010000003.1"/>
</dbReference>
<dbReference type="EMBL" id="JBHUDG010000003">
    <property type="protein sequence ID" value="MFD1628925.1"/>
    <property type="molecule type" value="Genomic_DNA"/>
</dbReference>
<keyword evidence="1" id="KW-1133">Transmembrane helix</keyword>
<evidence type="ECO:0000313" key="3">
    <source>
        <dbReference type="EMBL" id="MFD1628925.1"/>
    </source>
</evidence>
<gene>
    <name evidence="3" type="ORF">ACFSAH_03500</name>
</gene>
<name>A0ABW4I9M9_9SPHI</name>
<dbReference type="Pfam" id="PF10633">
    <property type="entry name" value="NPCBM_assoc"/>
    <property type="match status" value="1"/>
</dbReference>
<protein>
    <submittedName>
        <fullName evidence="3">NEW3 domain-containing protein</fullName>
    </submittedName>
</protein>
<proteinExistence type="predicted"/>